<evidence type="ECO:0000256" key="3">
    <source>
        <dbReference type="ARBA" id="ARBA00022473"/>
    </source>
</evidence>
<evidence type="ECO:0000256" key="10">
    <source>
        <dbReference type="RuleBase" id="RU003500"/>
    </source>
</evidence>
<dbReference type="EMBL" id="CAJFCJ010000005">
    <property type="protein sequence ID" value="CAD5114417.1"/>
    <property type="molecule type" value="Genomic_DNA"/>
</dbReference>
<dbReference type="InterPro" id="IPR043158">
    <property type="entry name" value="Wnt_C"/>
</dbReference>
<dbReference type="InterPro" id="IPR018161">
    <property type="entry name" value="Wnt_CS"/>
</dbReference>
<keyword evidence="3 10" id="KW-0217">Developmental protein</keyword>
<evidence type="ECO:0000313" key="12">
    <source>
        <dbReference type="EMBL" id="CAD5114417.1"/>
    </source>
</evidence>
<dbReference type="InterPro" id="IPR005817">
    <property type="entry name" value="Wnt"/>
</dbReference>
<dbReference type="GO" id="GO:0005615">
    <property type="term" value="C:extracellular space"/>
    <property type="evidence" value="ECO:0007669"/>
    <property type="project" value="TreeGrafter"/>
</dbReference>
<evidence type="ECO:0000256" key="5">
    <source>
        <dbReference type="ARBA" id="ARBA00022530"/>
    </source>
</evidence>
<dbReference type="GO" id="GO:0060070">
    <property type="term" value="P:canonical Wnt signaling pathway"/>
    <property type="evidence" value="ECO:0007669"/>
    <property type="project" value="TreeGrafter"/>
</dbReference>
<evidence type="ECO:0000256" key="1">
    <source>
        <dbReference type="ARBA" id="ARBA00004498"/>
    </source>
</evidence>
<dbReference type="GO" id="GO:0005125">
    <property type="term" value="F:cytokine activity"/>
    <property type="evidence" value="ECO:0007669"/>
    <property type="project" value="TreeGrafter"/>
</dbReference>
<dbReference type="GO" id="GO:0005109">
    <property type="term" value="F:frizzled binding"/>
    <property type="evidence" value="ECO:0007669"/>
    <property type="project" value="TreeGrafter"/>
</dbReference>
<feature type="chain" id="PRO_5029451682" description="Protein Wnt" evidence="11">
    <location>
        <begin position="23"/>
        <end position="341"/>
    </location>
</feature>
<protein>
    <recommendedName>
        <fullName evidence="10">Protein Wnt</fullName>
    </recommendedName>
</protein>
<dbReference type="GO" id="GO:0046330">
    <property type="term" value="P:positive regulation of JNK cascade"/>
    <property type="evidence" value="ECO:0007669"/>
    <property type="project" value="TreeGrafter"/>
</dbReference>
<dbReference type="GO" id="GO:0030182">
    <property type="term" value="P:neuron differentiation"/>
    <property type="evidence" value="ECO:0007669"/>
    <property type="project" value="TreeGrafter"/>
</dbReference>
<organism evidence="12 13">
    <name type="scientific">Dimorphilus gyrociliatus</name>
    <dbReference type="NCBI Taxonomy" id="2664684"/>
    <lineage>
        <taxon>Eukaryota</taxon>
        <taxon>Metazoa</taxon>
        <taxon>Spiralia</taxon>
        <taxon>Lophotrochozoa</taxon>
        <taxon>Annelida</taxon>
        <taxon>Polychaeta</taxon>
        <taxon>Polychaeta incertae sedis</taxon>
        <taxon>Dinophilidae</taxon>
        <taxon>Dimorphilus</taxon>
    </lineage>
</organism>
<comment type="caution">
    <text evidence="12">The sequence shown here is derived from an EMBL/GenBank/DDBJ whole genome shotgun (WGS) entry which is preliminary data.</text>
</comment>
<evidence type="ECO:0000256" key="8">
    <source>
        <dbReference type="ARBA" id="ARBA00023180"/>
    </source>
</evidence>
<reference evidence="12 13" key="1">
    <citation type="submission" date="2020-08" db="EMBL/GenBank/DDBJ databases">
        <authorList>
            <person name="Hejnol A."/>
        </authorList>
    </citation>
    <scope>NUCLEOTIDE SEQUENCE [LARGE SCALE GENOMIC DNA]</scope>
</reference>
<dbReference type="Proteomes" id="UP000549394">
    <property type="component" value="Unassembled WGS sequence"/>
</dbReference>
<keyword evidence="6 10" id="KW-0879">Wnt signaling pathway</keyword>
<dbReference type="PRINTS" id="PR01349">
    <property type="entry name" value="WNTPROTEIN"/>
</dbReference>
<proteinExistence type="inferred from homology"/>
<accession>A0A7I8VIN6</accession>
<evidence type="ECO:0000313" key="13">
    <source>
        <dbReference type="Proteomes" id="UP000549394"/>
    </source>
</evidence>
<dbReference type="SMART" id="SM00097">
    <property type="entry name" value="WNT1"/>
    <property type="match status" value="1"/>
</dbReference>
<evidence type="ECO:0000256" key="9">
    <source>
        <dbReference type="ARBA" id="ARBA00023288"/>
    </source>
</evidence>
<keyword evidence="11" id="KW-0732">Signal</keyword>
<gene>
    <name evidence="12" type="ORF">DGYR_LOCUS3261</name>
</gene>
<keyword evidence="13" id="KW-1185">Reference proteome</keyword>
<evidence type="ECO:0000256" key="11">
    <source>
        <dbReference type="SAM" id="SignalP"/>
    </source>
</evidence>
<feature type="signal peptide" evidence="11">
    <location>
        <begin position="1"/>
        <end position="22"/>
    </location>
</feature>
<keyword evidence="4" id="KW-0964">Secreted</keyword>
<dbReference type="GO" id="GO:0045165">
    <property type="term" value="P:cell fate commitment"/>
    <property type="evidence" value="ECO:0007669"/>
    <property type="project" value="TreeGrafter"/>
</dbReference>
<dbReference type="PANTHER" id="PTHR12027:SF112">
    <property type="entry name" value="PROTEIN WNT-2"/>
    <property type="match status" value="1"/>
</dbReference>
<dbReference type="Pfam" id="PF00110">
    <property type="entry name" value="wnt"/>
    <property type="match status" value="1"/>
</dbReference>
<keyword evidence="5" id="KW-0272">Extracellular matrix</keyword>
<dbReference type="OrthoDB" id="5945655at2759"/>
<dbReference type="Gene3D" id="3.30.2460.20">
    <property type="match status" value="1"/>
</dbReference>
<evidence type="ECO:0000256" key="4">
    <source>
        <dbReference type="ARBA" id="ARBA00022525"/>
    </source>
</evidence>
<keyword evidence="8" id="KW-0325">Glycoprotein</keyword>
<sequence length="341" mass="39410">MTPLLFYLFIIATNRFFSSVHSFSAVRICSKAIGLTGRQRSICSSRPDAMIAIIEGEELAKEECRYQFRNHRWNCARFPPGVELFPKNYTDNKTHRNFSKSHRATREVAAVYGMRSSAVAFSIAKHCSQGHIPNCSCDRKRRADDWSWSGCSPNLRYSLGLTKIFVDSKERPGSNREKVMNIHNNAVGRKIMRKSMETKCKCHGTSGSCAKKTCWKSLPTFRQVGKKVYKHYKKARPVSTSNGRMRLRRSEIQRNKVLRKHLIYLSKSPSYCEADEREGFEGTRRRRCSLKGPASCRRLCCERGFTLQVFNQTEKCHCKFQWCCKLVCQTCYNTVKERLCN</sequence>
<dbReference type="PANTHER" id="PTHR12027">
    <property type="entry name" value="WNT RELATED"/>
    <property type="match status" value="1"/>
</dbReference>
<keyword evidence="9" id="KW-0449">Lipoprotein</keyword>
<evidence type="ECO:0000256" key="7">
    <source>
        <dbReference type="ARBA" id="ARBA00023157"/>
    </source>
</evidence>
<evidence type="ECO:0000256" key="2">
    <source>
        <dbReference type="ARBA" id="ARBA00005683"/>
    </source>
</evidence>
<dbReference type="AlphaFoldDB" id="A0A7I8VIN6"/>
<evidence type="ECO:0000256" key="6">
    <source>
        <dbReference type="ARBA" id="ARBA00022687"/>
    </source>
</evidence>
<keyword evidence="7" id="KW-1015">Disulfide bond</keyword>
<comment type="similarity">
    <text evidence="2 10">Belongs to the Wnt family.</text>
</comment>
<comment type="function">
    <text evidence="10">Ligand for members of the frizzled family of seven transmembrane receptors.</text>
</comment>
<name>A0A7I8VIN6_9ANNE</name>
<dbReference type="PROSITE" id="PS00246">
    <property type="entry name" value="WNT1"/>
    <property type="match status" value="1"/>
</dbReference>
<comment type="subcellular location">
    <subcellularLocation>
        <location evidence="1 10">Secreted</location>
        <location evidence="1 10">Extracellular space</location>
        <location evidence="1 10">Extracellular matrix</location>
    </subcellularLocation>
</comment>